<dbReference type="OrthoDB" id="3237195at2"/>
<dbReference type="EMBL" id="QEKW01000022">
    <property type="protein sequence ID" value="PVY97956.1"/>
    <property type="molecule type" value="Genomic_DNA"/>
</dbReference>
<evidence type="ECO:0000259" key="5">
    <source>
        <dbReference type="PROSITE" id="PS50977"/>
    </source>
</evidence>
<evidence type="ECO:0000256" key="4">
    <source>
        <dbReference type="PROSITE-ProRule" id="PRU00335"/>
    </source>
</evidence>
<comment type="caution">
    <text evidence="6">The sequence shown here is derived from an EMBL/GenBank/DDBJ whole genome shotgun (WGS) entry which is preliminary data.</text>
</comment>
<organism evidence="6 7">
    <name type="scientific">Actinomycetospora cinnamomea</name>
    <dbReference type="NCBI Taxonomy" id="663609"/>
    <lineage>
        <taxon>Bacteria</taxon>
        <taxon>Bacillati</taxon>
        <taxon>Actinomycetota</taxon>
        <taxon>Actinomycetes</taxon>
        <taxon>Pseudonocardiales</taxon>
        <taxon>Pseudonocardiaceae</taxon>
        <taxon>Actinomycetospora</taxon>
    </lineage>
</organism>
<dbReference type="SUPFAM" id="SSF46689">
    <property type="entry name" value="Homeodomain-like"/>
    <property type="match status" value="1"/>
</dbReference>
<evidence type="ECO:0000256" key="3">
    <source>
        <dbReference type="ARBA" id="ARBA00023163"/>
    </source>
</evidence>
<dbReference type="Pfam" id="PF00440">
    <property type="entry name" value="TetR_N"/>
    <property type="match status" value="1"/>
</dbReference>
<dbReference type="InterPro" id="IPR036271">
    <property type="entry name" value="Tet_transcr_reg_TetR-rel_C_sf"/>
</dbReference>
<feature type="DNA-binding region" description="H-T-H motif" evidence="4">
    <location>
        <begin position="44"/>
        <end position="63"/>
    </location>
</feature>
<gene>
    <name evidence="6" type="ORF">C8D89_12211</name>
</gene>
<evidence type="ECO:0000313" key="6">
    <source>
        <dbReference type="EMBL" id="PVY97956.1"/>
    </source>
</evidence>
<evidence type="ECO:0000256" key="1">
    <source>
        <dbReference type="ARBA" id="ARBA00023015"/>
    </source>
</evidence>
<sequence>MVSEVAPAVGGPRVPQQARARATRRVLLAAAGEHFAVHGFHGTPLSELLEHGPATKGAFYFHFASKQALAEALVAAMTQSWDQVLPAVRGAAGDALEALVLLTDAVIVRLDDPIVRGAGRVLRDRVVASPTLAEVSGWWRDQAEGLLLEARDAGLLRTEADPAWVAGEVVAGLAGRATVHDSPGSGEPLWDLMNTFWAGLLPLIAAPGWVEQWAARPWQQRARPVGVGPHDVDRLEIHAIGALPDADAADRAAPGRRR</sequence>
<dbReference type="PANTHER" id="PTHR47506">
    <property type="entry name" value="TRANSCRIPTIONAL REGULATORY PROTEIN"/>
    <property type="match status" value="1"/>
</dbReference>
<dbReference type="RefSeq" id="WP_116710926.1">
    <property type="nucleotide sequence ID" value="NZ_QEKW01000022.1"/>
</dbReference>
<keyword evidence="1" id="KW-0805">Transcription regulation</keyword>
<reference evidence="6 7" key="1">
    <citation type="submission" date="2018-04" db="EMBL/GenBank/DDBJ databases">
        <title>Genomic Encyclopedia of Type Strains, Phase IV (KMG-IV): sequencing the most valuable type-strain genomes for metagenomic binning, comparative biology and taxonomic classification.</title>
        <authorList>
            <person name="Goeker M."/>
        </authorList>
    </citation>
    <scope>NUCLEOTIDE SEQUENCE [LARGE SCALE GENOMIC DNA]</scope>
    <source>
        <strain evidence="6 7">DSM 45771</strain>
    </source>
</reference>
<dbReference type="InterPro" id="IPR009057">
    <property type="entry name" value="Homeodomain-like_sf"/>
</dbReference>
<dbReference type="Proteomes" id="UP000245639">
    <property type="component" value="Unassembled WGS sequence"/>
</dbReference>
<accession>A0A2U1EDB5</accession>
<keyword evidence="7" id="KW-1185">Reference proteome</keyword>
<dbReference type="PRINTS" id="PR00455">
    <property type="entry name" value="HTHTETR"/>
</dbReference>
<dbReference type="GO" id="GO:0003677">
    <property type="term" value="F:DNA binding"/>
    <property type="evidence" value="ECO:0007669"/>
    <property type="project" value="UniProtKB-UniRule"/>
</dbReference>
<dbReference type="PROSITE" id="PS50977">
    <property type="entry name" value="HTH_TETR_2"/>
    <property type="match status" value="1"/>
</dbReference>
<keyword evidence="2 4" id="KW-0238">DNA-binding</keyword>
<dbReference type="InterPro" id="IPR001647">
    <property type="entry name" value="HTH_TetR"/>
</dbReference>
<name>A0A2U1EDB5_9PSEU</name>
<feature type="domain" description="HTH tetR-type" evidence="5">
    <location>
        <begin position="21"/>
        <end position="81"/>
    </location>
</feature>
<keyword evidence="3" id="KW-0804">Transcription</keyword>
<protein>
    <submittedName>
        <fullName evidence="6">TetR family transcriptional regulator</fullName>
    </submittedName>
</protein>
<dbReference type="AlphaFoldDB" id="A0A2U1EDB5"/>
<evidence type="ECO:0000313" key="7">
    <source>
        <dbReference type="Proteomes" id="UP000245639"/>
    </source>
</evidence>
<dbReference type="PANTHER" id="PTHR47506:SF1">
    <property type="entry name" value="HTH-TYPE TRANSCRIPTIONAL REGULATOR YJDC"/>
    <property type="match status" value="1"/>
</dbReference>
<evidence type="ECO:0000256" key="2">
    <source>
        <dbReference type="ARBA" id="ARBA00023125"/>
    </source>
</evidence>
<proteinExistence type="predicted"/>
<dbReference type="SUPFAM" id="SSF48498">
    <property type="entry name" value="Tetracyclin repressor-like, C-terminal domain"/>
    <property type="match status" value="1"/>
</dbReference>
<dbReference type="Gene3D" id="1.10.357.10">
    <property type="entry name" value="Tetracycline Repressor, domain 2"/>
    <property type="match status" value="1"/>
</dbReference>